<sequence>MGRPRWRWPADPPHTNGFTEGLSQPADLVSGDVIERITFLNKDGLPLDGNFAAPPGTPFDQLSLPPDRLNGSTIRLNYRVLRPLPDGVQMGEIAPGFEQRSGGTQYYFPGGLERLVKLGYIEEIK</sequence>
<dbReference type="EMBL" id="CP028130">
    <property type="protein sequence ID" value="AZZ55558.1"/>
    <property type="molecule type" value="Genomic_DNA"/>
</dbReference>
<evidence type="ECO:0000313" key="4">
    <source>
        <dbReference type="Proteomes" id="UP000283946"/>
    </source>
</evidence>
<evidence type="ECO:0000256" key="1">
    <source>
        <dbReference type="SAM" id="MobiDB-lite"/>
    </source>
</evidence>
<evidence type="ECO:0000259" key="2">
    <source>
        <dbReference type="Pfam" id="PF14021"/>
    </source>
</evidence>
<dbReference type="AlphaFoldDB" id="A0AAD1EM11"/>
<dbReference type="KEGG" id="ria:C7V51_06415"/>
<gene>
    <name evidence="3" type="ORF">C7V51_06415</name>
</gene>
<proteinExistence type="predicted"/>
<protein>
    <submittedName>
        <fullName evidence="3">DUF4237 domain-containing protein</fullName>
    </submittedName>
</protein>
<feature type="domain" description="TNT" evidence="2">
    <location>
        <begin position="48"/>
        <end position="124"/>
    </location>
</feature>
<accession>A0AAD1EM11</accession>
<reference evidence="3 4" key="1">
    <citation type="submission" date="2018-03" db="EMBL/GenBank/DDBJ databases">
        <title>Bacteriophage NCPPB3778 and a type I-E CRISPR drive the evolution of the US Biological Select Agent, Rathayibacter toxicus.</title>
        <authorList>
            <person name="Davis E.W.II."/>
            <person name="Tabima J.F."/>
            <person name="Weisberg A.J."/>
            <person name="Dantas Lopes L."/>
            <person name="Wiseman M.S."/>
            <person name="Wiseman M.S."/>
            <person name="Pupko T."/>
            <person name="Belcher M.S."/>
            <person name="Sechler A.J."/>
            <person name="Tancos M.A."/>
            <person name="Schroeder B.K."/>
            <person name="Murray T.D."/>
            <person name="Luster D.G."/>
            <person name="Schneider W.L."/>
            <person name="Rogers E."/>
            <person name="Andreote F.D."/>
            <person name="Grunwald N.J."/>
            <person name="Putnam M.L."/>
            <person name="Chang J.H."/>
        </authorList>
    </citation>
    <scope>NUCLEOTIDE SEQUENCE [LARGE SCALE GENOMIC DNA]</scope>
    <source>
        <strain evidence="3 4">NCCPB 2253</strain>
    </source>
</reference>
<feature type="region of interest" description="Disordered" evidence="1">
    <location>
        <begin position="1"/>
        <end position="24"/>
    </location>
</feature>
<dbReference type="InterPro" id="IPR025331">
    <property type="entry name" value="TNT"/>
</dbReference>
<dbReference type="GO" id="GO:0050135">
    <property type="term" value="F:NADP+ nucleosidase activity"/>
    <property type="evidence" value="ECO:0007669"/>
    <property type="project" value="InterPro"/>
</dbReference>
<dbReference type="Proteomes" id="UP000283946">
    <property type="component" value="Chromosome"/>
</dbReference>
<name>A0AAD1EM11_9MICO</name>
<organism evidence="3 4">
    <name type="scientific">Rathayibacter iranicus</name>
    <dbReference type="NCBI Taxonomy" id="59737"/>
    <lineage>
        <taxon>Bacteria</taxon>
        <taxon>Bacillati</taxon>
        <taxon>Actinomycetota</taxon>
        <taxon>Actinomycetes</taxon>
        <taxon>Micrococcales</taxon>
        <taxon>Microbacteriaceae</taxon>
        <taxon>Rathayibacter</taxon>
    </lineage>
</organism>
<dbReference type="Pfam" id="PF14021">
    <property type="entry name" value="TNT"/>
    <property type="match status" value="1"/>
</dbReference>
<evidence type="ECO:0000313" key="3">
    <source>
        <dbReference type="EMBL" id="AZZ55558.1"/>
    </source>
</evidence>